<keyword evidence="4" id="KW-0347">Helicase</keyword>
<dbReference type="EMBL" id="KY348772">
    <property type="protein sequence ID" value="ATU47242.1"/>
    <property type="molecule type" value="Genomic_RNA"/>
</dbReference>
<dbReference type="Pfam" id="PF01443">
    <property type="entry name" value="Viral_helicase1"/>
    <property type="match status" value="1"/>
</dbReference>
<dbReference type="GO" id="GO:0005524">
    <property type="term" value="F:ATP binding"/>
    <property type="evidence" value="ECO:0007669"/>
    <property type="project" value="UniProtKB-KW"/>
</dbReference>
<dbReference type="Gene3D" id="3.40.50.300">
    <property type="entry name" value="P-loop containing nucleotide triphosphate hydrolases"/>
    <property type="match status" value="2"/>
</dbReference>
<sequence>MSQLQNYVNKINTGAGVSSQHLLSNLAERVVYDQALESTEAQKRRPKYHFSKVVTPEQQNLITGAYPEFSINFTGTSASVHAVAGGLRGLELELLMTQIPFGAACFDIGGNYVRHLLKGRSYVHCCNPVLSVRDGARYESYRDELRKVSAQGAPVAGSWGVPGQGASCVRTRSLQPYQVAAFERYSVNPHAVVCDDTFQTCSFPPPAHGCTYAVLLHSLYDIPVHELGPALLRKNVHVAYAAFHLSEEMLWKDADGIYPVNDIDAQFERSGDRLVFQFRNEMTINYEHSFRNVAAHALKTFYPAGEGKIYFKEFLCRRVGTVFAKFTLVDTAKMHRSVFHKSVDGSAFISAMDEAFEFKRDAALFGAERQLLRDKASLSLWFPHAHNKVEIPVFRASMIGKKKLNTSKMLVDKDFFYTVFNHIMGYQEKNLNFQVVNNFVESVVSRVVINGTSVRAEWQVSKDLICDISLTLLLLVQLRRLENKEIISKVPLASDGFWSTVTNNMCKFFSDLWPDFLSFSVEHGWLQVINSKLVVKAPSEFLTFDDYLVMEYRGSSDGTDVVDVDTLIENSDKLYAEVGRLAQTFPNLSVDVGKFREFCNNERLSPEHVAKVFEAIQNDQVGLTVTGNGSVEQNLAKACEVAPPIDNVVACSENAPERFLHDGIVSGKLVLPLSGSTASEHNFWFTDDDGNVTDLSDFHMLPADVIAKPQKMAIFYKGSTKQQQMLNFLDYMAASLCATVNNLQRALKQWWAGDVRNPRDVGVFDCVKGKWITEPGKKNHTWGVAQCHDMSMRIVCVDYVDGKIVPDERWKAVAVSSETKVYSYLKMLHNLRGTLRDGNPPEPQCFTTLFDGVPGCGKTSEILRSCDFSKDLVLTPTREAAQMIRRRANEADKTRRADVHNVRTIDSFIMNPSRSTFDVVWVDEGLMCHPGLIWFCAVMSQCSQLKVFGDTRQIPFLPRVDNFDFPDRLKTLGVDKVEGRSVTHRCPTDVTAWLSNVYKRTVTTTSSIDRSVGVRLVPGKTCFDAKSLPLPGKVITFTQAEKFDLQKAGYEDVSCLDDVNKTNCLVNTVHEIQGETYPVVSLVRLNPHPISIIKKDGPHVVVALSRHTQALVYYTVTADAVVDTIDRIKSVNPFLLDMYKHVGGTA</sequence>
<dbReference type="GO" id="GO:0004386">
    <property type="term" value="F:helicase activity"/>
    <property type="evidence" value="ECO:0007669"/>
    <property type="project" value="UniProtKB-KW"/>
</dbReference>
<evidence type="ECO:0000256" key="1">
    <source>
        <dbReference type="ARBA" id="ARBA00022679"/>
    </source>
</evidence>
<dbReference type="InterPro" id="IPR002588">
    <property type="entry name" value="Alphavirus-like_MT_dom"/>
</dbReference>
<keyword evidence="5" id="KW-0067">ATP-binding</keyword>
<dbReference type="GO" id="GO:0016787">
    <property type="term" value="F:hydrolase activity"/>
    <property type="evidence" value="ECO:0007669"/>
    <property type="project" value="UniProtKB-KW"/>
</dbReference>
<dbReference type="Gene3D" id="3.30.450.420">
    <property type="match status" value="1"/>
</dbReference>
<evidence type="ECO:0000256" key="2">
    <source>
        <dbReference type="ARBA" id="ARBA00022741"/>
    </source>
</evidence>
<keyword evidence="2" id="KW-0547">Nucleotide-binding</keyword>
<dbReference type="InterPro" id="IPR027351">
    <property type="entry name" value="(+)RNA_virus_helicase_core_dom"/>
</dbReference>
<evidence type="ECO:0000256" key="4">
    <source>
        <dbReference type="ARBA" id="ARBA00022806"/>
    </source>
</evidence>
<protein>
    <submittedName>
        <fullName evidence="8">128 kDa replication protein</fullName>
    </submittedName>
</protein>
<dbReference type="Pfam" id="PF01660">
    <property type="entry name" value="Vmethyltransf"/>
    <property type="match status" value="1"/>
</dbReference>
<dbReference type="InterPro" id="IPR027417">
    <property type="entry name" value="P-loop_NTPase"/>
</dbReference>
<dbReference type="GO" id="GO:0008174">
    <property type="term" value="F:mRNA methyltransferase activity"/>
    <property type="evidence" value="ECO:0007669"/>
    <property type="project" value="UniProtKB-UniRule"/>
</dbReference>
<dbReference type="Pfam" id="PF20896">
    <property type="entry name" value="ToMV_Hel_N"/>
    <property type="match status" value="1"/>
</dbReference>
<evidence type="ECO:0000256" key="3">
    <source>
        <dbReference type="ARBA" id="ARBA00022801"/>
    </source>
</evidence>
<dbReference type="PROSITE" id="PS51743">
    <property type="entry name" value="ALPHAVIRUS_MT"/>
    <property type="match status" value="1"/>
</dbReference>
<dbReference type="GO" id="GO:0006396">
    <property type="term" value="P:RNA processing"/>
    <property type="evidence" value="ECO:0007669"/>
    <property type="project" value="InterPro"/>
</dbReference>
<evidence type="ECO:0000259" key="6">
    <source>
        <dbReference type="PROSITE" id="PS51657"/>
    </source>
</evidence>
<evidence type="ECO:0000256" key="5">
    <source>
        <dbReference type="ARBA" id="ARBA00022840"/>
    </source>
</evidence>
<proteinExistence type="predicted"/>
<gene>
    <name evidence="8" type="primary">RdRp</name>
</gene>
<feature type="domain" description="(+)RNA virus helicase C-terminal" evidence="6">
    <location>
        <begin position="820"/>
        <end position="1146"/>
    </location>
</feature>
<dbReference type="PROSITE" id="PS51657">
    <property type="entry name" value="PSRV_HELICASE"/>
    <property type="match status" value="1"/>
</dbReference>
<evidence type="ECO:0000259" key="7">
    <source>
        <dbReference type="PROSITE" id="PS51743"/>
    </source>
</evidence>
<dbReference type="InterPro" id="IPR049329">
    <property type="entry name" value="ToMV_Hel_N"/>
</dbReference>
<dbReference type="SUPFAM" id="SSF52540">
    <property type="entry name" value="P-loop containing nucleoside triphosphate hydrolases"/>
    <property type="match status" value="1"/>
</dbReference>
<dbReference type="GO" id="GO:0016556">
    <property type="term" value="P:mRNA modification"/>
    <property type="evidence" value="ECO:0007669"/>
    <property type="project" value="InterPro"/>
</dbReference>
<evidence type="ECO:0000313" key="8">
    <source>
        <dbReference type="EMBL" id="ATU47242.1"/>
    </source>
</evidence>
<reference evidence="8" key="1">
    <citation type="submission" date="2016-12" db="EMBL/GenBank/DDBJ databases">
        <title>Identification of viruses by deep sequence from Opuntia plants in Mexico.</title>
        <authorList>
            <person name="Salgado H."/>
            <person name="De La Torre Almaraz R."/>
        </authorList>
    </citation>
    <scope>NUCLEOTIDE SEQUENCE</scope>
    <source>
        <strain evidence="8">Noptunero-Mex</strain>
    </source>
</reference>
<organism evidence="8">
    <name type="scientific">Rattail cactus necrosis-associated virus</name>
    <dbReference type="NCBI Taxonomy" id="1123754"/>
    <lineage>
        <taxon>Viruses</taxon>
        <taxon>Riboviria</taxon>
        <taxon>Orthornavirae</taxon>
        <taxon>Kitrinoviricota</taxon>
        <taxon>Alsuviricetes</taxon>
        <taxon>Martellivirales</taxon>
        <taxon>Virgaviridae</taxon>
        <taxon>Tobamovirus</taxon>
        <taxon>Tobamovirus muricaudae</taxon>
    </lineage>
</organism>
<feature type="domain" description="Alphavirus-like MT" evidence="7">
    <location>
        <begin position="72"/>
        <end position="298"/>
    </location>
</feature>
<name>A0A2D3FB52_9VIRU</name>
<keyword evidence="1" id="KW-0808">Transferase</keyword>
<accession>A0A2D3FB52</accession>
<keyword evidence="3" id="KW-0378">Hydrolase</keyword>
<dbReference type="GO" id="GO:0003723">
    <property type="term" value="F:RNA binding"/>
    <property type="evidence" value="ECO:0007669"/>
    <property type="project" value="InterPro"/>
</dbReference>